<accession>A0A7C3VRD6</accession>
<evidence type="ECO:0000256" key="8">
    <source>
        <dbReference type="ARBA" id="ARBA00023136"/>
    </source>
</evidence>
<keyword evidence="8" id="KW-0472">Membrane</keyword>
<evidence type="ECO:0000256" key="7">
    <source>
        <dbReference type="ARBA" id="ARBA00022967"/>
    </source>
</evidence>
<dbReference type="GO" id="GO:0043190">
    <property type="term" value="C:ATP-binding cassette (ABC) transporter complex"/>
    <property type="evidence" value="ECO:0007669"/>
    <property type="project" value="TreeGrafter"/>
</dbReference>
<dbReference type="Pfam" id="PF00005">
    <property type="entry name" value="ABC_tran"/>
    <property type="match status" value="1"/>
</dbReference>
<dbReference type="PANTHER" id="PTHR43553:SF24">
    <property type="entry name" value="ENERGY-COUPLING FACTOR TRANSPORTER ATP-BINDING PROTEIN ECFA1"/>
    <property type="match status" value="1"/>
</dbReference>
<comment type="subcellular location">
    <subcellularLocation>
        <location evidence="1">Cell membrane</location>
    </subcellularLocation>
</comment>
<evidence type="ECO:0000256" key="2">
    <source>
        <dbReference type="ARBA" id="ARBA00005417"/>
    </source>
</evidence>
<keyword evidence="6 10" id="KW-0067">ATP-binding</keyword>
<dbReference type="SMART" id="SM00382">
    <property type="entry name" value="AAA"/>
    <property type="match status" value="1"/>
</dbReference>
<dbReference type="InterPro" id="IPR003593">
    <property type="entry name" value="AAA+_ATPase"/>
</dbReference>
<dbReference type="Gene3D" id="3.40.50.300">
    <property type="entry name" value="P-loop containing nucleotide triphosphate hydrolases"/>
    <property type="match status" value="1"/>
</dbReference>
<dbReference type="EMBL" id="DSPX01000197">
    <property type="protein sequence ID" value="HGG02710.1"/>
    <property type="molecule type" value="Genomic_DNA"/>
</dbReference>
<dbReference type="GO" id="GO:0005524">
    <property type="term" value="F:ATP binding"/>
    <property type="evidence" value="ECO:0007669"/>
    <property type="project" value="UniProtKB-KW"/>
</dbReference>
<feature type="domain" description="ABC transporter" evidence="9">
    <location>
        <begin position="10"/>
        <end position="237"/>
    </location>
</feature>
<dbReference type="PANTHER" id="PTHR43553">
    <property type="entry name" value="HEAVY METAL TRANSPORTER"/>
    <property type="match status" value="1"/>
</dbReference>
<keyword evidence="7" id="KW-1278">Translocase</keyword>
<evidence type="ECO:0000256" key="1">
    <source>
        <dbReference type="ARBA" id="ARBA00004236"/>
    </source>
</evidence>
<dbReference type="GO" id="GO:0042626">
    <property type="term" value="F:ATPase-coupled transmembrane transporter activity"/>
    <property type="evidence" value="ECO:0007669"/>
    <property type="project" value="TreeGrafter"/>
</dbReference>
<evidence type="ECO:0000313" key="10">
    <source>
        <dbReference type="EMBL" id="HGG02710.1"/>
    </source>
</evidence>
<dbReference type="GO" id="GO:0016887">
    <property type="term" value="F:ATP hydrolysis activity"/>
    <property type="evidence" value="ECO:0007669"/>
    <property type="project" value="InterPro"/>
</dbReference>
<keyword evidence="5" id="KW-0547">Nucleotide-binding</keyword>
<dbReference type="InterPro" id="IPR017871">
    <property type="entry name" value="ABC_transporter-like_CS"/>
</dbReference>
<keyword evidence="4" id="KW-1003">Cell membrane</keyword>
<protein>
    <submittedName>
        <fullName evidence="10">Energy-coupling factor ABC transporter ATP-binding protein</fullName>
    </submittedName>
</protein>
<evidence type="ECO:0000256" key="5">
    <source>
        <dbReference type="ARBA" id="ARBA00022741"/>
    </source>
</evidence>
<dbReference type="CDD" id="cd03225">
    <property type="entry name" value="ABC_cobalt_CbiO_domain1"/>
    <property type="match status" value="1"/>
</dbReference>
<dbReference type="PROSITE" id="PS50893">
    <property type="entry name" value="ABC_TRANSPORTER_2"/>
    <property type="match status" value="1"/>
</dbReference>
<evidence type="ECO:0000256" key="3">
    <source>
        <dbReference type="ARBA" id="ARBA00022448"/>
    </source>
</evidence>
<dbReference type="InterPro" id="IPR015856">
    <property type="entry name" value="ABC_transpr_CbiO/EcfA_su"/>
</dbReference>
<comment type="similarity">
    <text evidence="2">Belongs to the ABC transporter superfamily.</text>
</comment>
<name>A0A7C3VRD6_9CYAN</name>
<evidence type="ECO:0000256" key="6">
    <source>
        <dbReference type="ARBA" id="ARBA00022840"/>
    </source>
</evidence>
<evidence type="ECO:0000256" key="4">
    <source>
        <dbReference type="ARBA" id="ARBA00022475"/>
    </source>
</evidence>
<dbReference type="FunFam" id="3.40.50.300:FF:000224">
    <property type="entry name" value="Energy-coupling factor transporter ATP-binding protein EcfA"/>
    <property type="match status" value="1"/>
</dbReference>
<sequence length="275" mass="30069">MINNNINAAIFVRNLSFSYPDKPDVLCGVNFQVSPGERVGIIGPNGAGKTSLFMSICGVLTPKVGEIMLFGKPVQPGEFRPEIGLVFQNPNDQLFCASVWDDVAFGPQNMGFSPLEVERRVQEAIAVTGLLELTFRPPHHLSGGEKRMVAIAGVLAMSPLAVIYDEPSANLDIRARRRLIRFLQSSEQTMLISSHDLELILETCDRVILMDCGKIIADGQPQEIMGNAQLMENHGLEKPHSLTRHQHHYDSGDDGGFLANSALAFTQNSSNSAKV</sequence>
<dbReference type="PROSITE" id="PS00211">
    <property type="entry name" value="ABC_TRANSPORTER_1"/>
    <property type="match status" value="1"/>
</dbReference>
<dbReference type="SUPFAM" id="SSF52540">
    <property type="entry name" value="P-loop containing nucleoside triphosphate hydrolases"/>
    <property type="match status" value="1"/>
</dbReference>
<keyword evidence="3" id="KW-0813">Transport</keyword>
<proteinExistence type="inferred from homology"/>
<dbReference type="InterPro" id="IPR050095">
    <property type="entry name" value="ECF_ABC_transporter_ATP-bd"/>
</dbReference>
<organism evidence="10">
    <name type="scientific">Planktothricoides sp. SpSt-374</name>
    <dbReference type="NCBI Taxonomy" id="2282167"/>
    <lineage>
        <taxon>Bacteria</taxon>
        <taxon>Bacillati</taxon>
        <taxon>Cyanobacteriota</taxon>
        <taxon>Cyanophyceae</taxon>
        <taxon>Oscillatoriophycideae</taxon>
        <taxon>Oscillatoriales</taxon>
        <taxon>Oscillatoriaceae</taxon>
        <taxon>Planktothricoides</taxon>
    </lineage>
</organism>
<dbReference type="AlphaFoldDB" id="A0A7C3VRD6"/>
<evidence type="ECO:0000259" key="9">
    <source>
        <dbReference type="PROSITE" id="PS50893"/>
    </source>
</evidence>
<gene>
    <name evidence="10" type="ORF">ENR15_19225</name>
</gene>
<dbReference type="InterPro" id="IPR003439">
    <property type="entry name" value="ABC_transporter-like_ATP-bd"/>
</dbReference>
<dbReference type="InterPro" id="IPR027417">
    <property type="entry name" value="P-loop_NTPase"/>
</dbReference>
<comment type="caution">
    <text evidence="10">The sequence shown here is derived from an EMBL/GenBank/DDBJ whole genome shotgun (WGS) entry which is preliminary data.</text>
</comment>
<reference evidence="10" key="1">
    <citation type="journal article" date="2020" name="mSystems">
        <title>Genome- and Community-Level Interaction Insights into Carbon Utilization and Element Cycling Functions of Hydrothermarchaeota in Hydrothermal Sediment.</title>
        <authorList>
            <person name="Zhou Z."/>
            <person name="Liu Y."/>
            <person name="Xu W."/>
            <person name="Pan J."/>
            <person name="Luo Z.H."/>
            <person name="Li M."/>
        </authorList>
    </citation>
    <scope>NUCLEOTIDE SEQUENCE [LARGE SCALE GENOMIC DNA]</scope>
    <source>
        <strain evidence="10">SpSt-374</strain>
    </source>
</reference>